<gene>
    <name evidence="6" type="ORF">MSIBF_A480001</name>
</gene>
<sequence>MNVGYLFKDISKSVSGKHTVGQCINLLKYKLSKKTIILNYDPLSLSIAATDRCNFQCYMCQTHSKNIGDFPFKHKPCKDMDFDLFKKIIDKFRNATSVSIVGTGEPLLNKDLFRMIKYAKNVRKMKVTTVSNGSFDLHLIDKILTSGLDSISISLNGHNSNEFERMTKMDKKFEVIVNNIKLLVERRNMLKINLNISCSFIVDQINYKNIPDMLKISTKLGIDHANFGNFLPSPFPGFTLEERCLTNNNKEAINFLSQLNISKYPLIVRLPQVLDISGKWRLCESHFTTLRVDGDGNIGGCGTMLLNLKAHIFNRVIRLKLCEKFQKLLIF</sequence>
<dbReference type="SMART" id="SM00729">
    <property type="entry name" value="Elp3"/>
    <property type="match status" value="1"/>
</dbReference>
<dbReference type="GO" id="GO:0003824">
    <property type="term" value="F:catalytic activity"/>
    <property type="evidence" value="ECO:0007669"/>
    <property type="project" value="InterPro"/>
</dbReference>
<keyword evidence="4" id="KW-0411">Iron-sulfur</keyword>
<proteinExistence type="predicted"/>
<dbReference type="Gene3D" id="3.20.20.70">
    <property type="entry name" value="Aldolase class I"/>
    <property type="match status" value="1"/>
</dbReference>
<evidence type="ECO:0000259" key="5">
    <source>
        <dbReference type="PROSITE" id="PS51918"/>
    </source>
</evidence>
<dbReference type="GO" id="GO:0046872">
    <property type="term" value="F:metal ion binding"/>
    <property type="evidence" value="ECO:0007669"/>
    <property type="project" value="UniProtKB-KW"/>
</dbReference>
<dbReference type="EMBL" id="CCXY01000411">
    <property type="protein sequence ID" value="CEG13777.1"/>
    <property type="molecule type" value="Genomic_DNA"/>
</dbReference>
<evidence type="ECO:0000313" key="6">
    <source>
        <dbReference type="EMBL" id="CEG13777.1"/>
    </source>
</evidence>
<dbReference type="CDD" id="cd01335">
    <property type="entry name" value="Radical_SAM"/>
    <property type="match status" value="1"/>
</dbReference>
<dbReference type="GO" id="GO:0051536">
    <property type="term" value="F:iron-sulfur cluster binding"/>
    <property type="evidence" value="ECO:0007669"/>
    <property type="project" value="UniProtKB-KW"/>
</dbReference>
<name>A0A098ECR7_9ZZZZ</name>
<protein>
    <recommendedName>
        <fullName evidence="5">Radical SAM core domain-containing protein</fullName>
    </recommendedName>
</protein>
<keyword evidence="3" id="KW-0408">Iron</keyword>
<evidence type="ECO:0000256" key="1">
    <source>
        <dbReference type="ARBA" id="ARBA00022691"/>
    </source>
</evidence>
<dbReference type="PANTHER" id="PTHR11228:SF7">
    <property type="entry name" value="PQQA PEPTIDE CYCLASE"/>
    <property type="match status" value="1"/>
</dbReference>
<dbReference type="InterPro" id="IPR007197">
    <property type="entry name" value="rSAM"/>
</dbReference>
<dbReference type="SFLD" id="SFLDG01067">
    <property type="entry name" value="SPASM/twitch_domain_containing"/>
    <property type="match status" value="1"/>
</dbReference>
<accession>A0A098ECR7</accession>
<keyword evidence="2" id="KW-0479">Metal-binding</keyword>
<evidence type="ECO:0000256" key="3">
    <source>
        <dbReference type="ARBA" id="ARBA00023004"/>
    </source>
</evidence>
<dbReference type="SUPFAM" id="SSF102114">
    <property type="entry name" value="Radical SAM enzymes"/>
    <property type="match status" value="1"/>
</dbReference>
<dbReference type="PANTHER" id="PTHR11228">
    <property type="entry name" value="RADICAL SAM DOMAIN PROTEIN"/>
    <property type="match status" value="1"/>
</dbReference>
<dbReference type="SFLD" id="SFLDS00029">
    <property type="entry name" value="Radical_SAM"/>
    <property type="match status" value="1"/>
</dbReference>
<feature type="domain" description="Radical SAM core" evidence="5">
    <location>
        <begin position="39"/>
        <end position="277"/>
    </location>
</feature>
<evidence type="ECO:0000256" key="4">
    <source>
        <dbReference type="ARBA" id="ARBA00023014"/>
    </source>
</evidence>
<dbReference type="InterPro" id="IPR006638">
    <property type="entry name" value="Elp3/MiaA/NifB-like_rSAM"/>
</dbReference>
<organism evidence="6">
    <name type="scientific">groundwater metagenome</name>
    <dbReference type="NCBI Taxonomy" id="717931"/>
    <lineage>
        <taxon>unclassified sequences</taxon>
        <taxon>metagenomes</taxon>
        <taxon>ecological metagenomes</taxon>
    </lineage>
</organism>
<evidence type="ECO:0000256" key="2">
    <source>
        <dbReference type="ARBA" id="ARBA00022723"/>
    </source>
</evidence>
<keyword evidence="1" id="KW-0949">S-adenosyl-L-methionine</keyword>
<dbReference type="PROSITE" id="PS51918">
    <property type="entry name" value="RADICAL_SAM"/>
    <property type="match status" value="1"/>
</dbReference>
<reference evidence="6" key="1">
    <citation type="submission" date="2014-09" db="EMBL/GenBank/DDBJ databases">
        <authorList>
            <person name="Probst J Alexander"/>
        </authorList>
    </citation>
    <scope>NUCLEOTIDE SEQUENCE</scope>
</reference>
<dbReference type="Pfam" id="PF04055">
    <property type="entry name" value="Radical_SAM"/>
    <property type="match status" value="1"/>
</dbReference>
<dbReference type="InterPro" id="IPR058240">
    <property type="entry name" value="rSAM_sf"/>
</dbReference>
<dbReference type="InterPro" id="IPR013785">
    <property type="entry name" value="Aldolase_TIM"/>
</dbReference>
<dbReference type="InterPro" id="IPR050377">
    <property type="entry name" value="Radical_SAM_PqqE_MftC-like"/>
</dbReference>
<dbReference type="AlphaFoldDB" id="A0A098ECR7"/>